<evidence type="ECO:0000313" key="2">
    <source>
        <dbReference type="EMBL" id="QDT66044.1"/>
    </source>
</evidence>
<gene>
    <name evidence="2" type="ORF">V22_33080</name>
</gene>
<sequence length="133" mass="15041">MRLLHELLNDESGLVLSAETALLGTVGVLGATVGVHSLATSVNEELKDVAYAYRSLDQSYHYSGHYSCCAHVAGSSFTQEPVEESIQKLKKVERRVERGLDPEPQQVRKHHDKEWKKNKDKKDRKDKKPRDEA</sequence>
<protein>
    <submittedName>
        <fullName evidence="2">Uncharacterized protein</fullName>
    </submittedName>
</protein>
<feature type="compositionally biased region" description="Basic and acidic residues" evidence="1">
    <location>
        <begin position="112"/>
        <end position="133"/>
    </location>
</feature>
<proteinExistence type="predicted"/>
<dbReference type="EMBL" id="CP036316">
    <property type="protein sequence ID" value="QDT66044.1"/>
    <property type="molecule type" value="Genomic_DNA"/>
</dbReference>
<evidence type="ECO:0000256" key="1">
    <source>
        <dbReference type="SAM" id="MobiDB-lite"/>
    </source>
</evidence>
<dbReference type="Proteomes" id="UP000319976">
    <property type="component" value="Chromosome"/>
</dbReference>
<accession>A0A517TCD9</accession>
<dbReference type="KEGG" id="chya:V22_33080"/>
<organism evidence="2 3">
    <name type="scientific">Calycomorphotria hydatis</name>
    <dbReference type="NCBI Taxonomy" id="2528027"/>
    <lineage>
        <taxon>Bacteria</taxon>
        <taxon>Pseudomonadati</taxon>
        <taxon>Planctomycetota</taxon>
        <taxon>Planctomycetia</taxon>
        <taxon>Planctomycetales</taxon>
        <taxon>Planctomycetaceae</taxon>
        <taxon>Calycomorphotria</taxon>
    </lineage>
</organism>
<dbReference type="OrthoDB" id="284070at2"/>
<reference evidence="2 3" key="1">
    <citation type="submission" date="2019-02" db="EMBL/GenBank/DDBJ databases">
        <title>Deep-cultivation of Planctomycetes and their phenomic and genomic characterization uncovers novel biology.</title>
        <authorList>
            <person name="Wiegand S."/>
            <person name="Jogler M."/>
            <person name="Boedeker C."/>
            <person name="Pinto D."/>
            <person name="Vollmers J."/>
            <person name="Rivas-Marin E."/>
            <person name="Kohn T."/>
            <person name="Peeters S.H."/>
            <person name="Heuer A."/>
            <person name="Rast P."/>
            <person name="Oberbeckmann S."/>
            <person name="Bunk B."/>
            <person name="Jeske O."/>
            <person name="Meyerdierks A."/>
            <person name="Storesund J.E."/>
            <person name="Kallscheuer N."/>
            <person name="Luecker S."/>
            <person name="Lage O.M."/>
            <person name="Pohl T."/>
            <person name="Merkel B.J."/>
            <person name="Hornburger P."/>
            <person name="Mueller R.-W."/>
            <person name="Bruemmer F."/>
            <person name="Labrenz M."/>
            <person name="Spormann A.M."/>
            <person name="Op den Camp H."/>
            <person name="Overmann J."/>
            <person name="Amann R."/>
            <person name="Jetten M.S.M."/>
            <person name="Mascher T."/>
            <person name="Medema M.H."/>
            <person name="Devos D.P."/>
            <person name="Kaster A.-K."/>
            <person name="Ovreas L."/>
            <person name="Rohde M."/>
            <person name="Galperin M.Y."/>
            <person name="Jogler C."/>
        </authorList>
    </citation>
    <scope>NUCLEOTIDE SEQUENCE [LARGE SCALE GENOMIC DNA]</scope>
    <source>
        <strain evidence="2 3">V22</strain>
    </source>
</reference>
<evidence type="ECO:0000313" key="3">
    <source>
        <dbReference type="Proteomes" id="UP000319976"/>
    </source>
</evidence>
<dbReference type="AlphaFoldDB" id="A0A517TCD9"/>
<feature type="region of interest" description="Disordered" evidence="1">
    <location>
        <begin position="93"/>
        <end position="133"/>
    </location>
</feature>
<dbReference type="RefSeq" id="WP_145264827.1">
    <property type="nucleotide sequence ID" value="NZ_CP036316.1"/>
</dbReference>
<keyword evidence="3" id="KW-1185">Reference proteome</keyword>
<name>A0A517TCD9_9PLAN</name>